<dbReference type="PANTHER" id="PTHR11851:SF186">
    <property type="entry name" value="INACTIVE METALLOPROTEASE YMFF-RELATED"/>
    <property type="match status" value="1"/>
</dbReference>
<proteinExistence type="predicted"/>
<dbReference type="InterPro" id="IPR007863">
    <property type="entry name" value="Peptidase_M16_C"/>
</dbReference>
<keyword evidence="3" id="KW-1185">Reference proteome</keyword>
<sequence>MSSINRLNIAEGVYFNSVRDSRFKTMKLSANLFVPLSAETASANALLAGVLSRSCKAYPDFTALSRKLSALYGAELSVSTTKVGENQVISVSASGLDDRYALDGDSIAAELSALLCGVIFEPNVKDDAFVSEEVEQERRQLLDVIDSEYNEKRIYANGRMIEIMCADEVFGVKRYGTAEKIKETTAQSLYLTWQNLLKTAVIEIMYIGDSAPDKAVEVFTETFSKMNRQPAKLHTEVIREAGEIKRETEAVDVSQAKLVMGFRAGVAVPEKEITATALMCAILGGTATSKLFCNVREKQSLCYYCAARYDKHKGVVVIDSGVETENVEKLERGILKEVEDMKDGVISDFEIDSTKMAMINVYQSSNDTVSGIEAWYSSQLLQDGFKTIEEACAKINAVTKEEIVAAANKLQLDTVYVLTNQQEVKS</sequence>
<dbReference type="PANTHER" id="PTHR11851">
    <property type="entry name" value="METALLOPROTEASE"/>
    <property type="match status" value="1"/>
</dbReference>
<comment type="caution">
    <text evidence="2">The sequence shown here is derived from an EMBL/GenBank/DDBJ whole genome shotgun (WGS) entry which is preliminary data.</text>
</comment>
<evidence type="ECO:0000259" key="1">
    <source>
        <dbReference type="Pfam" id="PF05193"/>
    </source>
</evidence>
<evidence type="ECO:0000313" key="2">
    <source>
        <dbReference type="EMBL" id="MBK6089771.1"/>
    </source>
</evidence>
<name>A0A934WTQ7_9FIRM</name>
<dbReference type="InterPro" id="IPR011249">
    <property type="entry name" value="Metalloenz_LuxS/M16"/>
</dbReference>
<dbReference type="Gene3D" id="3.30.830.10">
    <property type="entry name" value="Metalloenzyme, LuxS/M16 peptidase-like"/>
    <property type="match status" value="2"/>
</dbReference>
<dbReference type="GO" id="GO:0046872">
    <property type="term" value="F:metal ion binding"/>
    <property type="evidence" value="ECO:0007669"/>
    <property type="project" value="InterPro"/>
</dbReference>
<dbReference type="SUPFAM" id="SSF63411">
    <property type="entry name" value="LuxS/MPP-like metallohydrolase"/>
    <property type="match status" value="2"/>
</dbReference>
<dbReference type="EMBL" id="JAEQMG010000150">
    <property type="protein sequence ID" value="MBK6089771.1"/>
    <property type="molecule type" value="Genomic_DNA"/>
</dbReference>
<feature type="domain" description="Peptidase M16 C-terminal" evidence="1">
    <location>
        <begin position="185"/>
        <end position="357"/>
    </location>
</feature>
<dbReference type="InterPro" id="IPR050361">
    <property type="entry name" value="MPP/UQCRC_Complex"/>
</dbReference>
<dbReference type="NCBIfam" id="NF047422">
    <property type="entry name" value="YfmF_fam"/>
    <property type="match status" value="1"/>
</dbReference>
<dbReference type="AlphaFoldDB" id="A0A934WTQ7"/>
<protein>
    <submittedName>
        <fullName evidence="2">Insulinase family protein</fullName>
    </submittedName>
</protein>
<accession>A0A934WTQ7</accession>
<evidence type="ECO:0000313" key="3">
    <source>
        <dbReference type="Proteomes" id="UP000633365"/>
    </source>
</evidence>
<dbReference type="RefSeq" id="WP_201428479.1">
    <property type="nucleotide sequence ID" value="NZ_JAEQMG010000150.1"/>
</dbReference>
<dbReference type="Pfam" id="PF05193">
    <property type="entry name" value="Peptidase_M16_C"/>
    <property type="match status" value="1"/>
</dbReference>
<dbReference type="Proteomes" id="UP000633365">
    <property type="component" value="Unassembled WGS sequence"/>
</dbReference>
<gene>
    <name evidence="2" type="ORF">JKK62_14160</name>
</gene>
<organism evidence="2 3">
    <name type="scientific">Ruminococcus difficilis</name>
    <dbReference type="NCBI Taxonomy" id="2763069"/>
    <lineage>
        <taxon>Bacteria</taxon>
        <taxon>Bacillati</taxon>
        <taxon>Bacillota</taxon>
        <taxon>Clostridia</taxon>
        <taxon>Eubacteriales</taxon>
        <taxon>Oscillospiraceae</taxon>
        <taxon>Ruminococcus</taxon>
    </lineage>
</organism>
<reference evidence="2" key="1">
    <citation type="submission" date="2021-01" db="EMBL/GenBank/DDBJ databases">
        <title>Genome public.</title>
        <authorList>
            <person name="Liu C."/>
            <person name="Sun Q."/>
        </authorList>
    </citation>
    <scope>NUCLEOTIDE SEQUENCE</scope>
    <source>
        <strain evidence="2">M6</strain>
    </source>
</reference>